<gene>
    <name evidence="3" type="ORF">E6Q69_11600</name>
</gene>
<reference evidence="3 4" key="1">
    <citation type="submission" date="2018-09" db="EMBL/GenBank/DDBJ databases">
        <title>Metagenome Assembled Genomes from an Advanced Water Purification Facility.</title>
        <authorList>
            <person name="Stamps B.W."/>
            <person name="Spear J.R."/>
        </authorList>
    </citation>
    <scope>NUCLEOTIDE SEQUENCE [LARGE SCALE GENOMIC DNA]</scope>
    <source>
        <strain evidence="3">Bin_52_1</strain>
    </source>
</reference>
<evidence type="ECO:0000256" key="2">
    <source>
        <dbReference type="SAM" id="MobiDB-lite"/>
    </source>
</evidence>
<organism evidence="3 4">
    <name type="scientific">Aquipseudomonas alcaligenes</name>
    <name type="common">Pseudomonas alcaligenes</name>
    <dbReference type="NCBI Taxonomy" id="43263"/>
    <lineage>
        <taxon>Bacteria</taxon>
        <taxon>Pseudomonadati</taxon>
        <taxon>Pseudomonadota</taxon>
        <taxon>Gammaproteobacteria</taxon>
        <taxon>Pseudomonadales</taxon>
        <taxon>Pseudomonadaceae</taxon>
        <taxon>Aquipseudomonas</taxon>
    </lineage>
</organism>
<evidence type="ECO:0000313" key="4">
    <source>
        <dbReference type="Proteomes" id="UP000321110"/>
    </source>
</evidence>
<evidence type="ECO:0000256" key="1">
    <source>
        <dbReference type="SAM" id="Coils"/>
    </source>
</evidence>
<feature type="compositionally biased region" description="Basic and acidic residues" evidence="2">
    <location>
        <begin position="200"/>
        <end position="210"/>
    </location>
</feature>
<keyword evidence="1" id="KW-0175">Coiled coil</keyword>
<name>A0A5C7W4M2_AQUAC</name>
<sequence length="222" mass="24606">MANGGAFVPNSSYSTPTIESTIILKTEQAKRVFNRCFEGASRALFTIDVIARALADTNKSFDHGQVMEAINKMLNDLEREIVNASGRYETMLKAKGHENTRCAYTKEATLKFSISTPEILRFATILSAFDEMIVLFDTCWLCQLVDSKVAQATRTEKLRMIMRIVRKIQLQATTARKGLQRTNPSTEVIEAIGDAIGETQAERESLEETGKVVTGEEESAAA</sequence>
<protein>
    <recommendedName>
        <fullName evidence="5">DUF1845 domain-containing protein</fullName>
    </recommendedName>
</protein>
<dbReference type="Proteomes" id="UP000321110">
    <property type="component" value="Unassembled WGS sequence"/>
</dbReference>
<dbReference type="AlphaFoldDB" id="A0A5C7W4M2"/>
<proteinExistence type="predicted"/>
<accession>A0A5C7W4M2</accession>
<dbReference type="EMBL" id="SSFO01000192">
    <property type="protein sequence ID" value="TXI31318.1"/>
    <property type="molecule type" value="Genomic_DNA"/>
</dbReference>
<feature type="coiled-coil region" evidence="1">
    <location>
        <begin position="67"/>
        <end position="94"/>
    </location>
</feature>
<evidence type="ECO:0000313" key="3">
    <source>
        <dbReference type="EMBL" id="TXI31318.1"/>
    </source>
</evidence>
<feature type="region of interest" description="Disordered" evidence="2">
    <location>
        <begin position="199"/>
        <end position="222"/>
    </location>
</feature>
<evidence type="ECO:0008006" key="5">
    <source>
        <dbReference type="Google" id="ProtNLM"/>
    </source>
</evidence>
<comment type="caution">
    <text evidence="3">The sequence shown here is derived from an EMBL/GenBank/DDBJ whole genome shotgun (WGS) entry which is preliminary data.</text>
</comment>